<protein>
    <recommendedName>
        <fullName evidence="4">DNA helicase</fullName>
        <ecNumber evidence="4">3.6.4.12</ecNumber>
    </recommendedName>
</protein>
<evidence type="ECO:0000256" key="18">
    <source>
        <dbReference type="ARBA" id="ARBA00023242"/>
    </source>
</evidence>
<feature type="non-terminal residue" evidence="24">
    <location>
        <position position="1038"/>
    </location>
</feature>
<keyword evidence="18" id="KW-0539">Nucleus</keyword>
<evidence type="ECO:0000256" key="19">
    <source>
        <dbReference type="ARBA" id="ARBA00023268"/>
    </source>
</evidence>
<dbReference type="SUPFAM" id="SSF52540">
    <property type="entry name" value="P-loop containing nucleoside triphosphate hydrolases"/>
    <property type="match status" value="1"/>
</dbReference>
<sequence>MPKLLSLKKNNKEASNNQRAITHFFKNSDINVSVVDCEEASNLKTYKSPEISPSKSGTTIKSKELCENDVNDLFAYEWDIDNVPEELSDNLDLTTMQRWRFHVNSTSGLIVFRPDYLLSSTSVVAGVFCQRKAVLQERWRGIDSANIAMTVGILIHELVQKALTERILSIELLRSETDKIIKESTQMLFDAGLSEDEARSNMEMYIIPLSEFMNKYVADKPIQNMQTAQNNWPGRIENVLDIEENLCCPKLGLKGKIDATLEVTIHERQGKQRSIVPLEIKSGRASGSVEHRGQLVLYGMMLSVLRDEDPTTALQRGLLLYLKERVEIREVSCGYPERRDLVMLRNQLVQYLTTKSGRMDDDSDIAEDKFQRLPEPVHRETACAKCPYLTVCSLHLWHTEGPVVSKSHPLSKLREEALGHLSPQHIEYFLQWTRLLKLEEKVQSASAPLHALWTDSVEERVKRGTCTGNLRLRSVQCSGHRYLHVFQRDRNPLGEPAARGSKSSGPQEGDFSIVSIHNRPWLAAGVVVMASHGEIKILLERDLSLRQSGDTAFQIDAYESYASTVQNLTNLGVLIEDSERAKRLRSIIIDRARPSFVEKLPREMHRLGAKLMRKLNIEQQRAVFKAISAKDYALLQGLPGTGKTQTVSVLIQMLVALKQRVLVTAHTHSAVDTVLCRLPESIKIMRLGTSTRVAPSLLNICEERLTSTCHSSEQLSQLYESMEVVGVTCLGAAHAMLARTSFDVCIVDEATQVLQCTVLRPLFAAKRFILVGDPEQLPPVVRRHAARQLGMEESLFHRLMTEAATTTLQLQYRMNQALADLANRIAYSDRLKCANPSVANACLNIDVAKISPLYSSESPWLLTACSTEPKYAAVFINLESVTSEAESNIRSKTISNWEEACIVLALVEAMKEGGVKNSDIGVIAPYRDQVALLRRTLAHLQVEASTVDQFQGRDKSAIIYSCTKRDDGQKNKMVKEEEILNDQRRLAVSVTRVRKKVVEKDVEVGPALMCAFYTMGALDRLTVVQVELLSTSSATVVE</sequence>
<dbReference type="InterPro" id="IPR011604">
    <property type="entry name" value="PDDEXK-like_dom_sf"/>
</dbReference>
<evidence type="ECO:0000256" key="6">
    <source>
        <dbReference type="ARBA" id="ARBA00022705"/>
    </source>
</evidence>
<evidence type="ECO:0000256" key="20">
    <source>
        <dbReference type="ARBA" id="ARBA00047995"/>
    </source>
</evidence>
<keyword evidence="8" id="KW-0479">Metal-binding</keyword>
<dbReference type="InterPro" id="IPR041679">
    <property type="entry name" value="DNA2/NAM7-like_C"/>
</dbReference>
<keyword evidence="12" id="KW-0347">Helicase</keyword>
<dbReference type="Pfam" id="PF08696">
    <property type="entry name" value="Dna2"/>
    <property type="match status" value="1"/>
</dbReference>
<keyword evidence="17" id="KW-0234">DNA repair</keyword>
<dbReference type="Gene3D" id="3.90.320.10">
    <property type="match status" value="1"/>
</dbReference>
<evidence type="ECO:0000256" key="8">
    <source>
        <dbReference type="ARBA" id="ARBA00022723"/>
    </source>
</evidence>
<evidence type="ECO:0000313" key="24">
    <source>
        <dbReference type="EMBL" id="CAH2052079.1"/>
    </source>
</evidence>
<keyword evidence="10" id="KW-0227">DNA damage</keyword>
<keyword evidence="15" id="KW-0411">Iron-sulfur</keyword>
<evidence type="ECO:0000256" key="11">
    <source>
        <dbReference type="ARBA" id="ARBA00022801"/>
    </source>
</evidence>
<dbReference type="InterPro" id="IPR014808">
    <property type="entry name" value="DNA_replication_fac_Dna2_N"/>
</dbReference>
<evidence type="ECO:0000256" key="16">
    <source>
        <dbReference type="ARBA" id="ARBA00023125"/>
    </source>
</evidence>
<comment type="catalytic activity">
    <reaction evidence="20">
        <text>ATP + H2O = ADP + phosphate + H(+)</text>
        <dbReference type="Rhea" id="RHEA:13065"/>
        <dbReference type="ChEBI" id="CHEBI:15377"/>
        <dbReference type="ChEBI" id="CHEBI:15378"/>
        <dbReference type="ChEBI" id="CHEBI:30616"/>
        <dbReference type="ChEBI" id="CHEBI:43474"/>
        <dbReference type="ChEBI" id="CHEBI:456216"/>
        <dbReference type="EC" id="3.6.4.12"/>
    </reaction>
</comment>
<comment type="similarity">
    <text evidence="3">Belongs to the DNA2/NAM7 helicase family.</text>
</comment>
<evidence type="ECO:0000313" key="25">
    <source>
        <dbReference type="Proteomes" id="UP000837857"/>
    </source>
</evidence>
<evidence type="ECO:0000259" key="22">
    <source>
        <dbReference type="Pfam" id="PF13086"/>
    </source>
</evidence>
<dbReference type="PANTHER" id="PTHR43788:SF8">
    <property type="entry name" value="DNA-BINDING PROTEIN SMUBP-2"/>
    <property type="match status" value="1"/>
</dbReference>
<dbReference type="Gene3D" id="3.40.50.300">
    <property type="entry name" value="P-loop containing nucleotide triphosphate hydrolases"/>
    <property type="match status" value="2"/>
</dbReference>
<dbReference type="InterPro" id="IPR050534">
    <property type="entry name" value="Coronavir_polyprotein_1ab"/>
</dbReference>
<evidence type="ECO:0000259" key="23">
    <source>
        <dbReference type="Pfam" id="PF13087"/>
    </source>
</evidence>
<evidence type="ECO:0000256" key="7">
    <source>
        <dbReference type="ARBA" id="ARBA00022722"/>
    </source>
</evidence>
<dbReference type="PANTHER" id="PTHR43788">
    <property type="entry name" value="DNA2/NAM7 HELICASE FAMILY MEMBER"/>
    <property type="match status" value="1"/>
</dbReference>
<evidence type="ECO:0000256" key="4">
    <source>
        <dbReference type="ARBA" id="ARBA00012551"/>
    </source>
</evidence>
<keyword evidence="7" id="KW-0540">Nuclease</keyword>
<evidence type="ECO:0000256" key="15">
    <source>
        <dbReference type="ARBA" id="ARBA00023014"/>
    </source>
</evidence>
<keyword evidence="13" id="KW-0067">ATP-binding</keyword>
<feature type="domain" description="DNA2/NAM7 helicase helicase" evidence="22">
    <location>
        <begin position="614"/>
        <end position="714"/>
    </location>
</feature>
<evidence type="ECO:0000256" key="1">
    <source>
        <dbReference type="ARBA" id="ARBA00001966"/>
    </source>
</evidence>
<evidence type="ECO:0000256" key="9">
    <source>
        <dbReference type="ARBA" id="ARBA00022741"/>
    </source>
</evidence>
<evidence type="ECO:0000256" key="2">
    <source>
        <dbReference type="ARBA" id="ARBA00004123"/>
    </source>
</evidence>
<proteinExistence type="inferred from homology"/>
<keyword evidence="19" id="KW-0511">Multifunctional enzyme</keyword>
<dbReference type="InterPro" id="IPR027417">
    <property type="entry name" value="P-loop_NTPase"/>
</dbReference>
<comment type="subcellular location">
    <subcellularLocation>
        <location evidence="2">Nucleus</location>
    </subcellularLocation>
</comment>
<dbReference type="InterPro" id="IPR026851">
    <property type="entry name" value="Dna2/JHS1_DEXXQ-box"/>
</dbReference>
<evidence type="ECO:0000256" key="14">
    <source>
        <dbReference type="ARBA" id="ARBA00023004"/>
    </source>
</evidence>
<evidence type="ECO:0000256" key="17">
    <source>
        <dbReference type="ARBA" id="ARBA00023204"/>
    </source>
</evidence>
<gene>
    <name evidence="24" type="ORF">IPOD504_LOCUS8067</name>
</gene>
<dbReference type="EMBL" id="OW152832">
    <property type="protein sequence ID" value="CAH2052079.1"/>
    <property type="molecule type" value="Genomic_DNA"/>
</dbReference>
<keyword evidence="5" id="KW-0004">4Fe-4S</keyword>
<reference evidence="24" key="1">
    <citation type="submission" date="2022-03" db="EMBL/GenBank/DDBJ databases">
        <authorList>
            <person name="Martin H S."/>
        </authorList>
    </citation>
    <scope>NUCLEOTIDE SEQUENCE</scope>
</reference>
<keyword evidence="16" id="KW-0238">DNA-binding</keyword>
<name>A0ABN8IE01_9NEOP</name>
<evidence type="ECO:0000256" key="12">
    <source>
        <dbReference type="ARBA" id="ARBA00022806"/>
    </source>
</evidence>
<dbReference type="CDD" id="cd18041">
    <property type="entry name" value="DEXXQc_DNA2"/>
    <property type="match status" value="1"/>
</dbReference>
<evidence type="ECO:0000256" key="3">
    <source>
        <dbReference type="ARBA" id="ARBA00007913"/>
    </source>
</evidence>
<keyword evidence="9" id="KW-0547">Nucleotide-binding</keyword>
<evidence type="ECO:0000256" key="10">
    <source>
        <dbReference type="ARBA" id="ARBA00022763"/>
    </source>
</evidence>
<dbReference type="Pfam" id="PF13086">
    <property type="entry name" value="AAA_11"/>
    <property type="match status" value="2"/>
</dbReference>
<evidence type="ECO:0000256" key="13">
    <source>
        <dbReference type="ARBA" id="ARBA00022840"/>
    </source>
</evidence>
<accession>A0ABN8IE01</accession>
<feature type="domain" description="DNA2/NAM7 helicase helicase" evidence="22">
    <location>
        <begin position="716"/>
        <end position="781"/>
    </location>
</feature>
<feature type="domain" description="DNA2/NAM7 helicase-like C-terminal" evidence="23">
    <location>
        <begin position="791"/>
        <end position="998"/>
    </location>
</feature>
<dbReference type="EC" id="3.6.4.12" evidence="4"/>
<keyword evidence="14" id="KW-0408">Iron</keyword>
<evidence type="ECO:0000256" key="5">
    <source>
        <dbReference type="ARBA" id="ARBA00022485"/>
    </source>
</evidence>
<keyword evidence="25" id="KW-1185">Reference proteome</keyword>
<comment type="cofactor">
    <cofactor evidence="1">
        <name>[4Fe-4S] cluster</name>
        <dbReference type="ChEBI" id="CHEBI:49883"/>
    </cofactor>
</comment>
<dbReference type="CDD" id="cd18808">
    <property type="entry name" value="SF1_C_Upf1"/>
    <property type="match status" value="1"/>
</dbReference>
<dbReference type="CDD" id="cd22318">
    <property type="entry name" value="DNA2_N-like"/>
    <property type="match status" value="1"/>
</dbReference>
<organism evidence="24 25">
    <name type="scientific">Iphiclides podalirius</name>
    <name type="common">scarce swallowtail</name>
    <dbReference type="NCBI Taxonomy" id="110791"/>
    <lineage>
        <taxon>Eukaryota</taxon>
        <taxon>Metazoa</taxon>
        <taxon>Ecdysozoa</taxon>
        <taxon>Arthropoda</taxon>
        <taxon>Hexapoda</taxon>
        <taxon>Insecta</taxon>
        <taxon>Pterygota</taxon>
        <taxon>Neoptera</taxon>
        <taxon>Endopterygota</taxon>
        <taxon>Lepidoptera</taxon>
        <taxon>Glossata</taxon>
        <taxon>Ditrysia</taxon>
        <taxon>Papilionoidea</taxon>
        <taxon>Papilionidae</taxon>
        <taxon>Papilioninae</taxon>
        <taxon>Iphiclides</taxon>
    </lineage>
</organism>
<feature type="domain" description="DNA replication factor Dna2 N-terminal" evidence="21">
    <location>
        <begin position="99"/>
        <end position="263"/>
    </location>
</feature>
<dbReference type="InterPro" id="IPR041677">
    <property type="entry name" value="DNA2/NAM7_AAA_11"/>
</dbReference>
<dbReference type="InterPro" id="IPR047187">
    <property type="entry name" value="SF1_C_Upf1"/>
</dbReference>
<evidence type="ECO:0000259" key="21">
    <source>
        <dbReference type="Pfam" id="PF08696"/>
    </source>
</evidence>
<keyword evidence="11" id="KW-0378">Hydrolase</keyword>
<keyword evidence="6" id="KW-0235">DNA replication</keyword>
<dbReference type="Proteomes" id="UP000837857">
    <property type="component" value="Chromosome 20"/>
</dbReference>
<dbReference type="Pfam" id="PF13087">
    <property type="entry name" value="AAA_12"/>
    <property type="match status" value="1"/>
</dbReference>